<evidence type="ECO:0000259" key="10">
    <source>
        <dbReference type="PROSITE" id="PS51722"/>
    </source>
</evidence>
<dbReference type="InterPro" id="IPR009000">
    <property type="entry name" value="Transl_B-barrel_sf"/>
</dbReference>
<dbReference type="SUPFAM" id="SSF52540">
    <property type="entry name" value="P-loop containing nucleoside triphosphate hydrolases"/>
    <property type="match status" value="1"/>
</dbReference>
<keyword evidence="6 7" id="KW-0342">GTP-binding</keyword>
<feature type="compositionally biased region" description="Gly residues" evidence="9">
    <location>
        <begin position="309"/>
        <end position="339"/>
    </location>
</feature>
<evidence type="ECO:0000256" key="7">
    <source>
        <dbReference type="HAMAP-Rule" id="MF_00100"/>
    </source>
</evidence>
<keyword evidence="7" id="KW-0963">Cytoplasm</keyword>
<evidence type="ECO:0000256" key="5">
    <source>
        <dbReference type="ARBA" id="ARBA00022917"/>
    </source>
</evidence>
<feature type="domain" description="Tr-type G" evidence="10">
    <location>
        <begin position="498"/>
        <end position="666"/>
    </location>
</feature>
<organism evidence="11 12">
    <name type="scientific">Gemmatimonas phototrophica</name>
    <dbReference type="NCBI Taxonomy" id="1379270"/>
    <lineage>
        <taxon>Bacteria</taxon>
        <taxon>Pseudomonadati</taxon>
        <taxon>Gemmatimonadota</taxon>
        <taxon>Gemmatimonadia</taxon>
        <taxon>Gemmatimonadales</taxon>
        <taxon>Gemmatimonadaceae</taxon>
        <taxon>Gemmatimonas</taxon>
    </lineage>
</organism>
<feature type="region of interest" description="Disordered" evidence="9">
    <location>
        <begin position="239"/>
        <end position="374"/>
    </location>
</feature>
<sequence>MSKLRVHDMAGEFGISADEVIALLRQMDVPVRSHLSLLTDDQVSRIRARWEREKRVRAEKAQPAPAAAPRRRRTGAAEAPAAPEPETAAPAPAVRRRRAADVSDHHDHDGDAHAGDVLPDIVAVPAPVVAAPVVETPVVEAPAPEIPRVVAKAVPAPAPVPVAETPAPVVMPDIVAVPVAPKPELAPVAPAAPAAPAAAPAAPAPVVEAPVAAPVPPVAAPVVADVTPVAAAPASVPAAPAAPAAPAPATPAPTASLPADRPRPRPVVPGAPRPRQGGAPNFGSARPIASAAPGGGLSQGQRRDDRRPGGQGGPGQQAGGGSGGGGGGGGGQQGGGQQGAGTQQGMPQGGGQSQQRRGKKGKRGAVDQEAVSANITKTMTAMRGAPTRGRPGRRFGAEMRAEAEEQRQIAAEKERKTVRVNEFITVSELAQILSISATQIVGFAFKSLGLMVTINQRLDFDQIELIAGEFGFQAVKESDYAADVTDMGDVDLPEDLRPRSPVVTIMGHVDHGKTSLLDYIRKANVVAGEAGGITQHIGAYHVEVAGKRLITFLDTPGHEAFTAMRARGAQVTDIVVIVIAADDQVMPQTVEAISHAKSAGVPIIIAINKVDLPTANIEKVKQDLLQHEVVLEDFGGTVLHSLISAKKGTGVAELLDQILLQADILELKANPNRRAVGSVVEAQLDQGKGPVATVLVQNGTLRVGDDYICGIYSGRVRAMLDERGKQVKEAGPAIPVQILGLTGVPMAGDQLLVVDDATAAREIAQRRERLDREAKSRRTTRGVVSLEDFMSQAAAGQKRQLRLVIKADQGGPAEALADALQQLSNNEVQVEIIHRAVGAIAESDILLAKAAGAIIIGFHVRPDNNARQAAEREGVDIKLYRIIYEAVADVKAALEGMLRPEEREVVFGEAEVRETFKVARIGTIAGTIVRSGIINRKGHIRVIRDGVEIYHGAISSLRRFKDDVNEVKEGYECGIGIENFNDLKIGDVFECYRTEEVARTLDQASKA</sequence>
<dbReference type="Proteomes" id="UP000076404">
    <property type="component" value="Chromosome"/>
</dbReference>
<evidence type="ECO:0000313" key="11">
    <source>
        <dbReference type="EMBL" id="AMW04860.1"/>
    </source>
</evidence>
<dbReference type="PANTHER" id="PTHR43381">
    <property type="entry name" value="TRANSLATION INITIATION FACTOR IF-2-RELATED"/>
    <property type="match status" value="1"/>
</dbReference>
<name>A0A143BK44_9BACT</name>
<feature type="region of interest" description="Disordered" evidence="9">
    <location>
        <begin position="53"/>
        <end position="115"/>
    </location>
</feature>
<evidence type="ECO:0000256" key="9">
    <source>
        <dbReference type="SAM" id="MobiDB-lite"/>
    </source>
</evidence>
<evidence type="ECO:0000256" key="2">
    <source>
        <dbReference type="ARBA" id="ARBA00020675"/>
    </source>
</evidence>
<dbReference type="HAMAP" id="MF_00100_B">
    <property type="entry name" value="IF_2_B"/>
    <property type="match status" value="1"/>
</dbReference>
<dbReference type="Pfam" id="PF00009">
    <property type="entry name" value="GTP_EFTU"/>
    <property type="match status" value="1"/>
</dbReference>
<evidence type="ECO:0000313" key="12">
    <source>
        <dbReference type="Proteomes" id="UP000076404"/>
    </source>
</evidence>
<dbReference type="Pfam" id="PF22042">
    <property type="entry name" value="EF-G_D2"/>
    <property type="match status" value="1"/>
</dbReference>
<proteinExistence type="inferred from homology"/>
<evidence type="ECO:0000256" key="3">
    <source>
        <dbReference type="ARBA" id="ARBA00022540"/>
    </source>
</evidence>
<dbReference type="InterPro" id="IPR053905">
    <property type="entry name" value="EF-G-like_DII"/>
</dbReference>
<dbReference type="FunFam" id="3.40.50.10050:FF:000001">
    <property type="entry name" value="Translation initiation factor IF-2"/>
    <property type="match status" value="1"/>
</dbReference>
<dbReference type="PROSITE" id="PS01176">
    <property type="entry name" value="IF2"/>
    <property type="match status" value="1"/>
</dbReference>
<dbReference type="Gene3D" id="3.40.50.300">
    <property type="entry name" value="P-loop containing nucleotide triphosphate hydrolases"/>
    <property type="match status" value="1"/>
</dbReference>
<dbReference type="GO" id="GO:0005525">
    <property type="term" value="F:GTP binding"/>
    <property type="evidence" value="ECO:0007669"/>
    <property type="project" value="UniProtKB-KW"/>
</dbReference>
<keyword evidence="12" id="KW-1185">Reference proteome</keyword>
<dbReference type="CDD" id="cd01887">
    <property type="entry name" value="IF2_eIF5B"/>
    <property type="match status" value="1"/>
</dbReference>
<feature type="compositionally biased region" description="Low complexity" evidence="9">
    <location>
        <begin position="76"/>
        <end position="93"/>
    </location>
</feature>
<dbReference type="RefSeq" id="WP_026850627.1">
    <property type="nucleotide sequence ID" value="NZ_CP011454.1"/>
</dbReference>
<dbReference type="InterPro" id="IPR006847">
    <property type="entry name" value="IF2_N"/>
</dbReference>
<feature type="binding site" evidence="7">
    <location>
        <begin position="608"/>
        <end position="611"/>
    </location>
    <ligand>
        <name>GTP</name>
        <dbReference type="ChEBI" id="CHEBI:37565"/>
    </ligand>
</feature>
<comment type="similarity">
    <text evidence="1 7 8">Belongs to the TRAFAC class translation factor GTPase superfamily. Classic translation factor GTPase family. IF-2 subfamily.</text>
</comment>
<comment type="subcellular location">
    <subcellularLocation>
        <location evidence="7">Cytoplasm</location>
    </subcellularLocation>
</comment>
<evidence type="ECO:0000256" key="1">
    <source>
        <dbReference type="ARBA" id="ARBA00007733"/>
    </source>
</evidence>
<dbReference type="PANTHER" id="PTHR43381:SF5">
    <property type="entry name" value="TR-TYPE G DOMAIN-CONTAINING PROTEIN"/>
    <property type="match status" value="1"/>
</dbReference>
<dbReference type="GO" id="GO:0005737">
    <property type="term" value="C:cytoplasm"/>
    <property type="evidence" value="ECO:0007669"/>
    <property type="project" value="UniProtKB-SubCell"/>
</dbReference>
<evidence type="ECO:0000256" key="6">
    <source>
        <dbReference type="ARBA" id="ARBA00023134"/>
    </source>
</evidence>
<dbReference type="Gene3D" id="2.40.30.10">
    <property type="entry name" value="Translation factors"/>
    <property type="match status" value="2"/>
</dbReference>
<feature type="binding site" evidence="7">
    <location>
        <begin position="554"/>
        <end position="558"/>
    </location>
    <ligand>
        <name>GTP</name>
        <dbReference type="ChEBI" id="CHEBI:37565"/>
    </ligand>
</feature>
<dbReference type="InterPro" id="IPR005225">
    <property type="entry name" value="Small_GTP-bd"/>
</dbReference>
<dbReference type="NCBIfam" id="TIGR00231">
    <property type="entry name" value="small_GTP"/>
    <property type="match status" value="1"/>
</dbReference>
<dbReference type="InterPro" id="IPR000178">
    <property type="entry name" value="TF_IF2_bacterial-like"/>
</dbReference>
<dbReference type="GO" id="GO:0003924">
    <property type="term" value="F:GTPase activity"/>
    <property type="evidence" value="ECO:0007669"/>
    <property type="project" value="UniProtKB-UniRule"/>
</dbReference>
<comment type="caution">
    <text evidence="7">Lacks conserved residue(s) required for the propagation of feature annotation.</text>
</comment>
<dbReference type="InterPro" id="IPR036925">
    <property type="entry name" value="TIF_IF2_dom3_sf"/>
</dbReference>
<dbReference type="SUPFAM" id="SSF50447">
    <property type="entry name" value="Translation proteins"/>
    <property type="match status" value="2"/>
</dbReference>
<dbReference type="InterPro" id="IPR015760">
    <property type="entry name" value="TIF_IF2"/>
</dbReference>
<dbReference type="Pfam" id="PF11987">
    <property type="entry name" value="IF-2"/>
    <property type="match status" value="1"/>
</dbReference>
<gene>
    <name evidence="7" type="primary">infB</name>
    <name evidence="11" type="ORF">GEMMAAP_08450</name>
</gene>
<dbReference type="KEGG" id="gph:GEMMAAP_08450"/>
<dbReference type="CDD" id="cd03692">
    <property type="entry name" value="mtIF2_IVc"/>
    <property type="match status" value="1"/>
</dbReference>
<reference evidence="11 12" key="2">
    <citation type="journal article" date="2016" name="Environ. Microbiol. Rep.">
        <title>Metagenomic evidence for the presence of phototrophic Gemmatimonadetes bacteria in diverse environments.</title>
        <authorList>
            <person name="Zeng Y."/>
            <person name="Baumbach J."/>
            <person name="Barbosa E.G."/>
            <person name="Azevedo V."/>
            <person name="Zhang C."/>
            <person name="Koblizek M."/>
        </authorList>
    </citation>
    <scope>NUCLEOTIDE SEQUENCE [LARGE SCALE GENOMIC DNA]</scope>
    <source>
        <strain evidence="11 12">AP64</strain>
    </source>
</reference>
<dbReference type="FunFam" id="2.40.30.10:FF:000007">
    <property type="entry name" value="Translation initiation factor IF-2"/>
    <property type="match status" value="1"/>
</dbReference>
<accession>A0A143BK44</accession>
<reference evidence="11 12" key="1">
    <citation type="journal article" date="2014" name="Proc. Natl. Acad. Sci. U.S.A.">
        <title>Functional type 2 photosynthetic reaction centers found in the rare bacterial phylum Gemmatimonadetes.</title>
        <authorList>
            <person name="Zeng Y."/>
            <person name="Feng F."/>
            <person name="Medova H."/>
            <person name="Dean J."/>
            <person name="Koblizek M."/>
        </authorList>
    </citation>
    <scope>NUCLEOTIDE SEQUENCE [LARGE SCALE GENOMIC DNA]</scope>
    <source>
        <strain evidence="11 12">AP64</strain>
    </source>
</reference>
<dbReference type="Gene3D" id="1.10.10.2480">
    <property type="match status" value="1"/>
</dbReference>
<keyword evidence="5 7" id="KW-0648">Protein biosynthesis</keyword>
<dbReference type="AlphaFoldDB" id="A0A143BK44"/>
<dbReference type="InterPro" id="IPR000795">
    <property type="entry name" value="T_Tr_GTP-bd_dom"/>
</dbReference>
<dbReference type="EMBL" id="CP011454">
    <property type="protein sequence ID" value="AMW04860.1"/>
    <property type="molecule type" value="Genomic_DNA"/>
</dbReference>
<dbReference type="Pfam" id="PF04760">
    <property type="entry name" value="IF2_N"/>
    <property type="match status" value="2"/>
</dbReference>
<dbReference type="SUPFAM" id="SSF52156">
    <property type="entry name" value="Initiation factor IF2/eIF5b, domain 3"/>
    <property type="match status" value="1"/>
</dbReference>
<dbReference type="FunFam" id="2.40.30.10:FF:000008">
    <property type="entry name" value="Translation initiation factor IF-2"/>
    <property type="match status" value="1"/>
</dbReference>
<comment type="function">
    <text evidence="7 8">One of the essential components for the initiation of protein synthesis. Protects formylmethionyl-tRNA from spontaneous hydrolysis and promotes its binding to the 30S ribosomal subunits. Also involved in the hydrolysis of GTP during the formation of the 70S ribosomal complex.</text>
</comment>
<keyword evidence="4 7" id="KW-0547">Nucleotide-binding</keyword>
<protein>
    <recommendedName>
        <fullName evidence="2 7">Translation initiation factor IF-2</fullName>
    </recommendedName>
</protein>
<dbReference type="CDD" id="cd03702">
    <property type="entry name" value="IF2_mtIF2_II"/>
    <property type="match status" value="1"/>
</dbReference>
<dbReference type="GO" id="GO:0003743">
    <property type="term" value="F:translation initiation factor activity"/>
    <property type="evidence" value="ECO:0007669"/>
    <property type="project" value="UniProtKB-UniRule"/>
</dbReference>
<evidence type="ECO:0000256" key="4">
    <source>
        <dbReference type="ARBA" id="ARBA00022741"/>
    </source>
</evidence>
<keyword evidence="3 7" id="KW-0396">Initiation factor</keyword>
<feature type="compositionally biased region" description="Basic and acidic residues" evidence="9">
    <location>
        <begin position="99"/>
        <end position="114"/>
    </location>
</feature>
<dbReference type="eggNOG" id="COG0532">
    <property type="taxonomic scope" value="Bacteria"/>
</dbReference>
<dbReference type="STRING" id="1379270.GEMMAAP_08450"/>
<dbReference type="InterPro" id="IPR023115">
    <property type="entry name" value="TIF_IF2_dom3"/>
</dbReference>
<dbReference type="PROSITE" id="PS51722">
    <property type="entry name" value="G_TR_2"/>
    <property type="match status" value="1"/>
</dbReference>
<dbReference type="InterPro" id="IPR027417">
    <property type="entry name" value="P-loop_NTPase"/>
</dbReference>
<dbReference type="OrthoDB" id="9811804at2"/>
<feature type="binding site" evidence="7">
    <location>
        <begin position="507"/>
        <end position="514"/>
    </location>
    <ligand>
        <name>GTP</name>
        <dbReference type="ChEBI" id="CHEBI:37565"/>
    </ligand>
</feature>
<dbReference type="FunFam" id="3.40.50.300:FF:000019">
    <property type="entry name" value="Translation initiation factor IF-2"/>
    <property type="match status" value="1"/>
</dbReference>
<dbReference type="Gene3D" id="3.40.50.10050">
    <property type="entry name" value="Translation initiation factor IF- 2, domain 3"/>
    <property type="match status" value="1"/>
</dbReference>
<evidence type="ECO:0000256" key="8">
    <source>
        <dbReference type="RuleBase" id="RU000644"/>
    </source>
</evidence>
<dbReference type="InterPro" id="IPR044145">
    <property type="entry name" value="IF2_II"/>
</dbReference>
<dbReference type="NCBIfam" id="TIGR00487">
    <property type="entry name" value="IF-2"/>
    <property type="match status" value="1"/>
</dbReference>